<dbReference type="InterPro" id="IPR009459">
    <property type="entry name" value="MucBP_dom"/>
</dbReference>
<dbReference type="Proteomes" id="UP001211566">
    <property type="component" value="Unassembled WGS sequence"/>
</dbReference>
<feature type="compositionally biased region" description="Polar residues" evidence="6">
    <location>
        <begin position="2925"/>
        <end position="2942"/>
    </location>
</feature>
<keyword evidence="7" id="KW-1133">Transmembrane helix</keyword>
<evidence type="ECO:0000313" key="9">
    <source>
        <dbReference type="EMBL" id="MCZ3622339.1"/>
    </source>
</evidence>
<keyword evidence="5" id="KW-0572">Peptidoglycan-anchor</keyword>
<feature type="compositionally biased region" description="Basic and acidic residues" evidence="6">
    <location>
        <begin position="2864"/>
        <end position="2884"/>
    </location>
</feature>
<feature type="compositionally biased region" description="Polar residues" evidence="6">
    <location>
        <begin position="142"/>
        <end position="162"/>
    </location>
</feature>
<reference evidence="9 11" key="2">
    <citation type="submission" date="2022-01" db="EMBL/GenBank/DDBJ databases">
        <title>VMRC isolate genome collection.</title>
        <authorList>
            <person name="France M."/>
            <person name="Rutt L."/>
            <person name="Humphrys M."/>
            <person name="Ravel J."/>
        </authorList>
    </citation>
    <scope>NUCLEOTIDE SEQUENCE [LARGE SCALE GENOMIC DNA]</scope>
    <source>
        <strain evidence="9 11">C0172B4</strain>
    </source>
</reference>
<feature type="domain" description="Gram-positive cocci surface proteins LPxTG" evidence="8">
    <location>
        <begin position="2932"/>
        <end position="2968"/>
    </location>
</feature>
<keyword evidence="2" id="KW-0964">Secreted</keyword>
<dbReference type="Pfam" id="PF04650">
    <property type="entry name" value="YSIRK_signal"/>
    <property type="match status" value="1"/>
</dbReference>
<accession>A0AAW5WY91</accession>
<dbReference type="Pfam" id="PF00746">
    <property type="entry name" value="Gram_pos_anchor"/>
    <property type="match status" value="1"/>
</dbReference>
<feature type="transmembrane region" description="Helical" evidence="7">
    <location>
        <begin position="2942"/>
        <end position="2960"/>
    </location>
</feature>
<dbReference type="EMBL" id="JAKHEY010000006">
    <property type="protein sequence ID" value="MCZ9678498.1"/>
    <property type="molecule type" value="Genomic_DNA"/>
</dbReference>
<feature type="compositionally biased region" description="Polar residues" evidence="6">
    <location>
        <begin position="169"/>
        <end position="179"/>
    </location>
</feature>
<proteinExistence type="predicted"/>
<feature type="region of interest" description="Disordered" evidence="6">
    <location>
        <begin position="1290"/>
        <end position="1317"/>
    </location>
</feature>
<dbReference type="Pfam" id="PF17966">
    <property type="entry name" value="Muc_B2"/>
    <property type="match status" value="11"/>
</dbReference>
<dbReference type="Gene3D" id="3.10.20.470">
    <property type="match status" value="2"/>
</dbReference>
<dbReference type="InterPro" id="IPR041495">
    <property type="entry name" value="Mub_B2"/>
</dbReference>
<evidence type="ECO:0000256" key="6">
    <source>
        <dbReference type="SAM" id="MobiDB-lite"/>
    </source>
</evidence>
<evidence type="ECO:0000256" key="1">
    <source>
        <dbReference type="ARBA" id="ARBA00022512"/>
    </source>
</evidence>
<feature type="region of interest" description="Disordered" evidence="6">
    <location>
        <begin position="2636"/>
        <end position="2665"/>
    </location>
</feature>
<dbReference type="Gene3D" id="2.60.40.4300">
    <property type="match status" value="12"/>
</dbReference>
<dbReference type="InterPro" id="IPR005877">
    <property type="entry name" value="YSIRK_signal_dom"/>
</dbReference>
<feature type="region of interest" description="Disordered" evidence="6">
    <location>
        <begin position="1859"/>
        <end position="1885"/>
    </location>
</feature>
<dbReference type="Pfam" id="PF06458">
    <property type="entry name" value="MucBP"/>
    <property type="match status" value="6"/>
</dbReference>
<dbReference type="NCBIfam" id="TIGR01168">
    <property type="entry name" value="YSIRK_signal"/>
    <property type="match status" value="1"/>
</dbReference>
<dbReference type="Gene3D" id="3.10.20.320">
    <property type="entry name" value="Putative peptidoglycan bound protein (lpxtg motif)"/>
    <property type="match status" value="5"/>
</dbReference>
<sequence>MGVSKNNFKHKMEESANRVQHFGFRKFSVGLTSVLLSTSLYFGVASSTSKAATITDNQNTKVTDVNKQESTVEQKAQLTSSDLASESSQASSASTSNEKAQTTSSTSADSQKTQEQASETTSSQQTTAKSSIATNQEDKVASSVQTQELSLNTTNTDTQVSTRTKRSLLETNALETTGQALDPSDGDEGDVHAGDTVDGQALDPNKFNYIARYYDSGYGSAPRLVKTIVYTTDTDTVTGIEASPDYDHYTALTLAGNGDGTFDASWLGNGKYHCQWLYLGHRTLAVPATLAKNISRGDVIKYDKTGQEYDPNGTPLAGIDGAPNERFAQNFPISNLKGTYLRSVYVTKDGKKGLDMELSTRQDFNVNWVIDTVTGVISVSSSNAYIDPTTKSSILKVGAPAVKIPQYQGYKSYLLVNGRQLPATSIPADNIPLSQSTLTTAKGQASLIKNYEIIYVADGQILNFKAVDDDDGGADITSKLGGTIATQMSGDSSTAVDQKQEQSYIDAIRRVLESQNYQYVSNDPLVTNFDSDNNTDQEMVIHFTHKHGDVIETQPVSRVINLHEPDGSVKVENQTGTATRTNTKDLVTGATLTEGKWSGGLSQYQIPQIENYVSQVDNNGTRVDQSSIDGTSFSGQDSVPSYDAVDVYYRTVPAYTVVNYKDTDGNIIKSENVGGNVGEKVSVTPAVPDGYELVPGQDTSKEVTLTNDEPGQPKTPVVFNIQQKIVKVTHDAPKNAGDIIEKNFTYPQGVSEEDLNRSATRTIKVIDPKTGTTNTSSETVKFYRDATVNEVTGKVVYTDWQIASDSPKQSWSSFITPTIGGYIPTISRLDAETPTAETGDKEYTITYQNQAYTTHVIFKDHDNNDAVLRVQTITGVTGTTASVDQTLPTGYKLMDGQTIPTSITFNGDEVPDQVVYLVHDKVTLTDETPDLPNGLTSADFKRTVTRTINVYDTAGKSITKTVPQTATFSRTATYDKATNKITFGTWSVSDGDANFAEYNADPIDGYTPTTKAEAITVTEADGNSTVNIYYIANDSKVIYKAYDQSTGTNEEIDLAGFDTEISGKVNDPVPADQASQRTTDIKNILTKMGYQYVSDTAAPETFGTDTQIINLYFTHQKNETPEEKTVTRKINIPGENGQTIEVIQTTTVHRTNTTDGITRITTPGDWSEAEFPEYDAGQVKGHTTKINGQPGTTVASEKVKVVDGVPQNGDDVTVTYDANPGTQTIKYVDENGNPVGSNQVIDGNVGDSETVNQKIEDGYELVPGATIPAKVTIQDTDNPIIITLRSKKVTVTPDSPKNPGDPIDGTEGKTYPKGVSESDLNRTVTRKIIEDKPTGSVTVSDESVKFTRTATINVATGAVTYSDWQVVSPTNKFTEYVLGDSDQVWGYTASRSKVDASTPSVDAGDQEIHITYAKQDHTVTVNYVDTESGDSIVHQTVVTGKTGETKEVPNEVPEGYELAKDSSVPGTIDFGQPTSDETVKLIHKTETLTDETPDLPNGVTSADLKHTVTRTINVYSTDGKTITYTKNQSATFKRTVTYDEVTKKITFNPWNLTDGDADFAAYEAPTIDGYTATTKADAITVTRDSGDSTVNIYYTPNDSKVVYEAYDQSTGQDVKIDLDSIATNTDLAGKVDETVSADTAQSREAAIKNLLTKLGYKYVENSATPTPGKFTTDVQTIKLYFTHQTSETPEDKTVTRKINIPGGNGKTIEVTQTVTVHRTNTTDKATGITTPGEWSEANFPEYDASSIPGHTTKVDGKETTTVPSEAVKVIDGEPQNGNDVTVTYDANPGTQTIKYVDENGNPVGSDQVLDGNVGDSKTVDQKIENGYELTPGETIPGSVEIKDTDTPIIITLRSKKVTVTPDSPKNPGDPIPGTEDKTFPKGVSESDLNRTVTRKIIEDKPDGSVTVSDESVKFTRTATVNLATGAVTYSEWTVVPNTNNKFSEYVLSDSDQVTGYTASRTKVDASTPSVEAGDQEIHITYTKTNQTATINYVDTENGDAIIHQNVITGRYGDKKEVPSEIPDGYEIVKDSSEPKEIDFSKPTGDITVKLVHKTKTYTGDEPDLPEGVVKTDLQKTVTRVVTVYEPDGQTVQSTHTDSATFKRTLTVDQVTGGFTWSPWTTSDKTTFDAVQGTEKTGYVAQSTPSVTVNENSSDMDIKLYYLPLTQQVTVETFDNQTGKEVELPIPAGFGKAIIGNTNHEVPAQKLNDYIAALKEFFGDKGYQFVSQSTDPTNFGTKDQVIKLIFNHPGIDVSNTDPDAKKLVTRTITIKYPGGKTQEITQTAVATRTATKDPVTKEVTYGNWTGGFKEFTAPVLPNYVSSVDGKDAESVPAIVFDKDQEPSSASATIDYHTKPSTQTIKYINDKGEVVKTQVIDGNIGDTHKVTGEIPTGYEVAKGFTIPGEVTIQPSDTPISIPVVSKTVEVSHKDPKNPGDEIPDNPGTTFPDGVKESDLNRTVTRKIVEHKPSGDVTVQDQAVHFVRDATVNVATGEVTYGEWKVDGERSQFDEYTLGLDDQVPGYIASRIKIDLSTPSADAGDQVIDVDYRPIQTIKFKAIDKGGNNAEIPLKNASLATLISGEGGDKVDDKQVYSYVQAIRLELEPRGYEFINYDNIPELIKEIKDGIINVYFKHQIVPIKPGEGKTPEEPVRPGDPESPKYPEGVENKDLTTPITRTINVKYPAGYSEGGSNAEHTETQTQIVQYKRTAQVDKVTGKLLGYTDGEAIGTDTWSEYVPDVAKGYGLTKDSEQAPEVHVKENDKDVVVNMEIVPLPQKLIVKAYDAGKKVVVEVPFDGVTYQTIDSETVKKTVDDALKDKGYTADWTGVEIPTRYDNDVDVNQIVELHTNLIPSPTPEPEQPTQPEKPMTPDEPEKPELPTDKTGEKPQEPNVPEKPTVPAKSTGKQDEPKATTPLTPEANIHKDVAKKITSSSTKLPQTGNESSSTVGLGLAAMAVASLIGLAGKKRKKDDK</sequence>
<feature type="compositionally biased region" description="Basic and acidic residues" evidence="6">
    <location>
        <begin position="2639"/>
        <end position="2665"/>
    </location>
</feature>
<gene>
    <name evidence="9" type="ORF">L2772_05585</name>
    <name evidence="10" type="ORF">L2Z99_05300</name>
</gene>
<keyword evidence="7" id="KW-0812">Transmembrane</keyword>
<evidence type="ECO:0000256" key="5">
    <source>
        <dbReference type="ARBA" id="ARBA00023088"/>
    </source>
</evidence>
<feature type="region of interest" description="Disordered" evidence="6">
    <location>
        <begin position="65"/>
        <end position="199"/>
    </location>
</feature>
<dbReference type="EMBL" id="JAKHPW010000005">
    <property type="protein sequence ID" value="MCZ3622339.1"/>
    <property type="molecule type" value="Genomic_DNA"/>
</dbReference>
<keyword evidence="4" id="KW-0677">Repeat</keyword>
<evidence type="ECO:0000256" key="3">
    <source>
        <dbReference type="ARBA" id="ARBA00022729"/>
    </source>
</evidence>
<keyword evidence="7" id="KW-0472">Membrane</keyword>
<evidence type="ECO:0000259" key="8">
    <source>
        <dbReference type="PROSITE" id="PS50847"/>
    </source>
</evidence>
<feature type="region of interest" description="Disordered" evidence="6">
    <location>
        <begin position="1723"/>
        <end position="1760"/>
    </location>
</feature>
<keyword evidence="11" id="KW-1185">Reference proteome</keyword>
<keyword evidence="1" id="KW-0134">Cell wall</keyword>
<dbReference type="NCBIfam" id="TIGR01167">
    <property type="entry name" value="LPXTG_anchor"/>
    <property type="match status" value="1"/>
</dbReference>
<feature type="region of interest" description="Disordered" evidence="6">
    <location>
        <begin position="2844"/>
        <end position="2942"/>
    </location>
</feature>
<keyword evidence="3" id="KW-0732">Signal</keyword>
<name>A0AAW5WY91_9LACO</name>
<protein>
    <submittedName>
        <fullName evidence="10">MucBP domain-containing protein</fullName>
    </submittedName>
</protein>
<dbReference type="InterPro" id="IPR019931">
    <property type="entry name" value="LPXTG_anchor"/>
</dbReference>
<evidence type="ECO:0000256" key="4">
    <source>
        <dbReference type="ARBA" id="ARBA00022737"/>
    </source>
</evidence>
<dbReference type="Proteomes" id="UP001211420">
    <property type="component" value="Unassembled WGS sequence"/>
</dbReference>
<evidence type="ECO:0000256" key="7">
    <source>
        <dbReference type="SAM" id="Phobius"/>
    </source>
</evidence>
<evidence type="ECO:0000313" key="10">
    <source>
        <dbReference type="EMBL" id="MCZ9678498.1"/>
    </source>
</evidence>
<feature type="compositionally biased region" description="Low complexity" evidence="6">
    <location>
        <begin position="80"/>
        <end position="131"/>
    </location>
</feature>
<feature type="region of interest" description="Disordered" evidence="6">
    <location>
        <begin position="2425"/>
        <end position="2449"/>
    </location>
</feature>
<evidence type="ECO:0000313" key="12">
    <source>
        <dbReference type="Proteomes" id="UP001211566"/>
    </source>
</evidence>
<organism evidence="10 12">
    <name type="scientific">Lactobacillus mulieris</name>
    <dbReference type="NCBI Taxonomy" id="2508708"/>
    <lineage>
        <taxon>Bacteria</taxon>
        <taxon>Bacillati</taxon>
        <taxon>Bacillota</taxon>
        <taxon>Bacilli</taxon>
        <taxon>Lactobacillales</taxon>
        <taxon>Lactobacillaceae</taxon>
        <taxon>Lactobacillus</taxon>
    </lineage>
</organism>
<dbReference type="PROSITE" id="PS50847">
    <property type="entry name" value="GRAM_POS_ANCHORING"/>
    <property type="match status" value="1"/>
</dbReference>
<comment type="caution">
    <text evidence="10">The sequence shown here is derived from an EMBL/GenBank/DDBJ whole genome shotgun (WGS) entry which is preliminary data.</text>
</comment>
<evidence type="ECO:0000313" key="11">
    <source>
        <dbReference type="Proteomes" id="UP001211420"/>
    </source>
</evidence>
<evidence type="ECO:0000256" key="2">
    <source>
        <dbReference type="ARBA" id="ARBA00022525"/>
    </source>
</evidence>
<dbReference type="RefSeq" id="WP_269254006.1">
    <property type="nucleotide sequence ID" value="NZ_JAKHEY010000006.1"/>
</dbReference>
<reference evidence="10" key="1">
    <citation type="submission" date="2022-01" db="EMBL/GenBank/DDBJ databases">
        <title>STING isolate genome collection.</title>
        <authorList>
            <person name="France M."/>
            <person name="Rutt L."/>
            <person name="Humphrys M."/>
            <person name="Ravel J."/>
        </authorList>
    </citation>
    <scope>NUCLEOTIDE SEQUENCE</scope>
    <source>
        <strain evidence="10">C0081E5</strain>
    </source>
</reference>